<gene>
    <name evidence="1" type="ORF">MAE02_68220</name>
</gene>
<organism evidence="1 2">
    <name type="scientific">Microvirga aerophila</name>
    <dbReference type="NCBI Taxonomy" id="670291"/>
    <lineage>
        <taxon>Bacteria</taxon>
        <taxon>Pseudomonadati</taxon>
        <taxon>Pseudomonadota</taxon>
        <taxon>Alphaproteobacteria</taxon>
        <taxon>Hyphomicrobiales</taxon>
        <taxon>Methylobacteriaceae</taxon>
        <taxon>Microvirga</taxon>
    </lineage>
</organism>
<evidence type="ECO:0000313" key="1">
    <source>
        <dbReference type="EMBL" id="GEO19126.1"/>
    </source>
</evidence>
<sequence length="91" mass="10417">MGVSRSASDTGHSKKITVKQTDVLIVIVVGTWGTASMAQQEREYEAEVRVESQSRWIKTTVRARTQYDAKGLFEAQYGKDKIRNMRELPRR</sequence>
<evidence type="ECO:0000313" key="2">
    <source>
        <dbReference type="Proteomes" id="UP000321085"/>
    </source>
</evidence>
<dbReference type="EMBL" id="BJYU01000330">
    <property type="protein sequence ID" value="GEO19126.1"/>
    <property type="molecule type" value="Genomic_DNA"/>
</dbReference>
<name>A0A512C4G3_9HYPH</name>
<keyword evidence="2" id="KW-1185">Reference proteome</keyword>
<accession>A0A512C4G3</accession>
<proteinExistence type="predicted"/>
<comment type="caution">
    <text evidence="1">The sequence shown here is derived from an EMBL/GenBank/DDBJ whole genome shotgun (WGS) entry which is preliminary data.</text>
</comment>
<dbReference type="Proteomes" id="UP000321085">
    <property type="component" value="Unassembled WGS sequence"/>
</dbReference>
<dbReference type="AlphaFoldDB" id="A0A512C4G3"/>
<reference evidence="1 2" key="1">
    <citation type="submission" date="2019-07" db="EMBL/GenBank/DDBJ databases">
        <title>Whole genome shotgun sequence of Microvirga aerophila NBRC 106136.</title>
        <authorList>
            <person name="Hosoyama A."/>
            <person name="Uohara A."/>
            <person name="Ohji S."/>
            <person name="Ichikawa N."/>
        </authorList>
    </citation>
    <scope>NUCLEOTIDE SEQUENCE [LARGE SCALE GENOMIC DNA]</scope>
    <source>
        <strain evidence="1 2">NBRC 106136</strain>
    </source>
</reference>
<protein>
    <submittedName>
        <fullName evidence="1">Uncharacterized protein</fullName>
    </submittedName>
</protein>